<evidence type="ECO:0000256" key="2">
    <source>
        <dbReference type="SAM" id="SignalP"/>
    </source>
</evidence>
<dbReference type="GO" id="GO:0007155">
    <property type="term" value="P:cell adhesion"/>
    <property type="evidence" value="ECO:0007669"/>
    <property type="project" value="TreeGrafter"/>
</dbReference>
<dbReference type="PANTHER" id="PTHR11311">
    <property type="entry name" value="SPONDIN"/>
    <property type="match status" value="1"/>
</dbReference>
<dbReference type="GO" id="GO:0031012">
    <property type="term" value="C:extracellular matrix"/>
    <property type="evidence" value="ECO:0007669"/>
    <property type="project" value="TreeGrafter"/>
</dbReference>
<dbReference type="EMBL" id="QCYY01002608">
    <property type="protein sequence ID" value="ROT69062.1"/>
    <property type="molecule type" value="Genomic_DNA"/>
</dbReference>
<evidence type="ECO:0000313" key="5">
    <source>
        <dbReference type="Proteomes" id="UP000283509"/>
    </source>
</evidence>
<feature type="region of interest" description="Disordered" evidence="1">
    <location>
        <begin position="256"/>
        <end position="275"/>
    </location>
</feature>
<reference evidence="4 5" key="2">
    <citation type="submission" date="2019-01" db="EMBL/GenBank/DDBJ databases">
        <title>The decoding of complex shrimp genome reveals the adaptation for benthos swimmer, frequently molting mechanism and breeding impact on genome.</title>
        <authorList>
            <person name="Sun Y."/>
            <person name="Gao Y."/>
            <person name="Yu Y."/>
        </authorList>
    </citation>
    <scope>NUCLEOTIDE SEQUENCE [LARGE SCALE GENOMIC DNA]</scope>
    <source>
        <tissue evidence="4">Muscle</tissue>
    </source>
</reference>
<organism evidence="4 5">
    <name type="scientific">Penaeus vannamei</name>
    <name type="common">Whiteleg shrimp</name>
    <name type="synonym">Litopenaeus vannamei</name>
    <dbReference type="NCBI Taxonomy" id="6689"/>
    <lineage>
        <taxon>Eukaryota</taxon>
        <taxon>Metazoa</taxon>
        <taxon>Ecdysozoa</taxon>
        <taxon>Arthropoda</taxon>
        <taxon>Crustacea</taxon>
        <taxon>Multicrustacea</taxon>
        <taxon>Malacostraca</taxon>
        <taxon>Eumalacostraca</taxon>
        <taxon>Eucarida</taxon>
        <taxon>Decapoda</taxon>
        <taxon>Dendrobranchiata</taxon>
        <taxon>Penaeoidea</taxon>
        <taxon>Penaeidae</taxon>
        <taxon>Penaeus</taxon>
    </lineage>
</organism>
<protein>
    <recommendedName>
        <fullName evidence="3">Spondin domain-containing protein</fullName>
    </recommendedName>
</protein>
<evidence type="ECO:0000256" key="1">
    <source>
        <dbReference type="SAM" id="MobiDB-lite"/>
    </source>
</evidence>
<dbReference type="InterPro" id="IPR038678">
    <property type="entry name" value="Spondin_N_sf"/>
</dbReference>
<keyword evidence="5" id="KW-1185">Reference proteome</keyword>
<dbReference type="PROSITE" id="PS51020">
    <property type="entry name" value="SPONDIN"/>
    <property type="match status" value="1"/>
</dbReference>
<feature type="domain" description="Spondin" evidence="3">
    <location>
        <begin position="29"/>
        <end position="215"/>
    </location>
</feature>
<keyword evidence="2" id="KW-0732">Signal</keyword>
<dbReference type="InterPro" id="IPR009465">
    <property type="entry name" value="Spondin_N"/>
</dbReference>
<dbReference type="OrthoDB" id="6090599at2759"/>
<dbReference type="Pfam" id="PF06468">
    <property type="entry name" value="Spond_N"/>
    <property type="match status" value="1"/>
</dbReference>
<accession>A0A423SY01</accession>
<evidence type="ECO:0000313" key="4">
    <source>
        <dbReference type="EMBL" id="ROT69062.1"/>
    </source>
</evidence>
<dbReference type="PANTHER" id="PTHR11311:SF15">
    <property type="entry name" value="SPONDIN-2"/>
    <property type="match status" value="1"/>
</dbReference>
<comment type="caution">
    <text evidence="4">The sequence shown here is derived from an EMBL/GenBank/DDBJ whole genome shotgun (WGS) entry which is preliminary data.</text>
</comment>
<dbReference type="Proteomes" id="UP000283509">
    <property type="component" value="Unassembled WGS sequence"/>
</dbReference>
<dbReference type="NCBIfam" id="NF038123">
    <property type="entry name" value="NF038123_dom"/>
    <property type="match status" value="1"/>
</dbReference>
<dbReference type="InterPro" id="IPR051418">
    <property type="entry name" value="Spondin/Thrombospondin_T1"/>
</dbReference>
<evidence type="ECO:0000259" key="3">
    <source>
        <dbReference type="PROSITE" id="PS51020"/>
    </source>
</evidence>
<dbReference type="Gene3D" id="2.60.40.2130">
    <property type="entry name" value="F-spondin domain"/>
    <property type="match status" value="1"/>
</dbReference>
<name>A0A423SY01_PENVA</name>
<sequence length="316" mass="35356">MAHTRCLSLPLALLLAVGALCVGARTVYPSGGCDPQKMTVYKVLVETAWDRDVFPKQYPEWRPPAQWSKVVGRSHDSTFSLFTLGEDASEGLKKFAESGDTNLLDAHSQGSGGVMDEFNAPPIPQGVGETSADFFVDGNHSKVSLISRVVPSPDWFIGVDSFDLCVEGKWVESVVLELDPLDAGTDNGFTFTSPNWPTIPKKPVSRITAQTPDHPANSFYYPDRTEHPPIATIRIFKIKEYELARVYNPSLARSPDRRYRTGSIPTTPELEETRDPEIRTRTVLRHSRRGGRPCPNLQETQWCGSSRDCDHRYFNW</sequence>
<feature type="chain" id="PRO_5019179939" description="Spondin domain-containing protein" evidence="2">
    <location>
        <begin position="25"/>
        <end position="316"/>
    </location>
</feature>
<reference evidence="4 5" key="1">
    <citation type="submission" date="2018-04" db="EMBL/GenBank/DDBJ databases">
        <authorList>
            <person name="Zhang X."/>
            <person name="Yuan J."/>
            <person name="Li F."/>
            <person name="Xiang J."/>
        </authorList>
    </citation>
    <scope>NUCLEOTIDE SEQUENCE [LARGE SCALE GENOMIC DNA]</scope>
    <source>
        <tissue evidence="4">Muscle</tissue>
    </source>
</reference>
<dbReference type="AlphaFoldDB" id="A0A423SY01"/>
<gene>
    <name evidence="4" type="ORF">C7M84_012765</name>
</gene>
<feature type="signal peptide" evidence="2">
    <location>
        <begin position="1"/>
        <end position="24"/>
    </location>
</feature>
<dbReference type="STRING" id="6689.A0A423SY01"/>
<proteinExistence type="predicted"/>